<protein>
    <submittedName>
        <fullName evidence="1">Uncharacterized protein</fullName>
    </submittedName>
</protein>
<proteinExistence type="predicted"/>
<evidence type="ECO:0000313" key="2">
    <source>
        <dbReference type="Proteomes" id="UP001449657"/>
    </source>
</evidence>
<dbReference type="Proteomes" id="UP001449657">
    <property type="component" value="Chromosome"/>
</dbReference>
<reference evidence="1 2" key="1">
    <citation type="submission" date="2024-03" db="EMBL/GenBank/DDBJ databases">
        <title>Chitinophaga caseinilytica sp. nov., a casein hydrolysing bacterium isolated from forest soil.</title>
        <authorList>
            <person name="Lee D.S."/>
            <person name="Han D.M."/>
            <person name="Baek J.H."/>
            <person name="Choi D.G."/>
            <person name="Jeon J.H."/>
            <person name="Jeon C.O."/>
        </authorList>
    </citation>
    <scope>NUCLEOTIDE SEQUENCE [LARGE SCALE GENOMIC DNA]</scope>
    <source>
        <strain evidence="1 2">KACC 19118</strain>
    </source>
</reference>
<keyword evidence="2" id="KW-1185">Reference proteome</keyword>
<dbReference type="RefSeq" id="WP_341841776.1">
    <property type="nucleotide sequence ID" value="NZ_CP149792.1"/>
</dbReference>
<accession>A0ABZ2Z5S0</accession>
<evidence type="ECO:0000313" key="1">
    <source>
        <dbReference type="EMBL" id="WZN47114.1"/>
    </source>
</evidence>
<gene>
    <name evidence="1" type="ORF">WJU22_02835</name>
</gene>
<name>A0ABZ2Z5S0_9BACT</name>
<sequence length="72" mass="7868">MDIFTISVDERRFEVKPFVKGYGMAFHVDTGDGLVIFELDEEDSLRAISQGPTPPDSALVGRIADAIVAHFG</sequence>
<dbReference type="EMBL" id="CP150096">
    <property type="protein sequence ID" value="WZN47114.1"/>
    <property type="molecule type" value="Genomic_DNA"/>
</dbReference>
<organism evidence="1 2">
    <name type="scientific">Chitinophaga caseinilytica</name>
    <dbReference type="NCBI Taxonomy" id="2267521"/>
    <lineage>
        <taxon>Bacteria</taxon>
        <taxon>Pseudomonadati</taxon>
        <taxon>Bacteroidota</taxon>
        <taxon>Chitinophagia</taxon>
        <taxon>Chitinophagales</taxon>
        <taxon>Chitinophagaceae</taxon>
        <taxon>Chitinophaga</taxon>
    </lineage>
</organism>